<gene>
    <name evidence="1" type="ORF">SCD90_11575</name>
</gene>
<comment type="caution">
    <text evidence="1">The sequence shown here is derived from an EMBL/GenBank/DDBJ whole genome shotgun (WGS) entry which is preliminary data.</text>
</comment>
<organism evidence="1 2">
    <name type="scientific">Terrihabitans rhizophilus</name>
    <dbReference type="NCBI Taxonomy" id="3092662"/>
    <lineage>
        <taxon>Bacteria</taxon>
        <taxon>Pseudomonadati</taxon>
        <taxon>Pseudomonadota</taxon>
        <taxon>Alphaproteobacteria</taxon>
        <taxon>Hyphomicrobiales</taxon>
        <taxon>Terrihabitans</taxon>
    </lineage>
</organism>
<dbReference type="EMBL" id="JAXAFJ010000006">
    <property type="protein sequence ID" value="MDX6806705.1"/>
    <property type="molecule type" value="Genomic_DNA"/>
</dbReference>
<dbReference type="RefSeq" id="WP_319844828.1">
    <property type="nucleotide sequence ID" value="NZ_JAXAFJ010000006.1"/>
</dbReference>
<protein>
    <submittedName>
        <fullName evidence="1">Uncharacterized protein</fullName>
    </submittedName>
</protein>
<name>A0ABU4RPC9_9HYPH</name>
<evidence type="ECO:0000313" key="2">
    <source>
        <dbReference type="Proteomes" id="UP001274321"/>
    </source>
</evidence>
<reference evidence="1 2" key="1">
    <citation type="submission" date="2023-11" db="EMBL/GenBank/DDBJ databases">
        <authorList>
            <person name="Bao R."/>
        </authorList>
    </citation>
    <scope>NUCLEOTIDE SEQUENCE [LARGE SCALE GENOMIC DNA]</scope>
    <source>
        <strain evidence="1 2">PJ23</strain>
    </source>
</reference>
<evidence type="ECO:0000313" key="1">
    <source>
        <dbReference type="EMBL" id="MDX6806705.1"/>
    </source>
</evidence>
<accession>A0ABU4RPC9</accession>
<dbReference type="Proteomes" id="UP001274321">
    <property type="component" value="Unassembled WGS sequence"/>
</dbReference>
<sequence length="64" mass="7408">MNQQDDNGERRQSERDPFLVAAIKQSAELLGMRFVVDDEKLRQFNSAHEPAPTRRFVEGRFSVS</sequence>
<proteinExistence type="predicted"/>
<keyword evidence="2" id="KW-1185">Reference proteome</keyword>